<name>A0A7J6MBJ0_PERCH</name>
<keyword evidence="1" id="KW-1133">Transmembrane helix</keyword>
<dbReference type="AlphaFoldDB" id="A0A7J6MBJ0"/>
<reference evidence="2 3" key="1">
    <citation type="submission" date="2020-04" db="EMBL/GenBank/DDBJ databases">
        <title>Perkinsus chesapeaki whole genome sequence.</title>
        <authorList>
            <person name="Bogema D.R."/>
        </authorList>
    </citation>
    <scope>NUCLEOTIDE SEQUENCE [LARGE SCALE GENOMIC DNA]</scope>
    <source>
        <strain evidence="2">ATCC PRA-425</strain>
    </source>
</reference>
<evidence type="ECO:0000313" key="2">
    <source>
        <dbReference type="EMBL" id="KAF4668756.1"/>
    </source>
</evidence>
<evidence type="ECO:0000313" key="3">
    <source>
        <dbReference type="Proteomes" id="UP000591131"/>
    </source>
</evidence>
<dbReference type="OrthoDB" id="407871at2759"/>
<evidence type="ECO:0000256" key="1">
    <source>
        <dbReference type="SAM" id="Phobius"/>
    </source>
</evidence>
<comment type="caution">
    <text evidence="2">The sequence shown here is derived from an EMBL/GenBank/DDBJ whole genome shotgun (WGS) entry which is preliminary data.</text>
</comment>
<keyword evidence="3" id="KW-1185">Reference proteome</keyword>
<gene>
    <name evidence="2" type="ORF">FOL47_002876</name>
</gene>
<organism evidence="2 3">
    <name type="scientific">Perkinsus chesapeaki</name>
    <name type="common">Clam parasite</name>
    <name type="synonym">Perkinsus andrewsi</name>
    <dbReference type="NCBI Taxonomy" id="330153"/>
    <lineage>
        <taxon>Eukaryota</taxon>
        <taxon>Sar</taxon>
        <taxon>Alveolata</taxon>
        <taxon>Perkinsozoa</taxon>
        <taxon>Perkinsea</taxon>
        <taxon>Perkinsida</taxon>
        <taxon>Perkinsidae</taxon>
        <taxon>Perkinsus</taxon>
    </lineage>
</organism>
<dbReference type="Proteomes" id="UP000591131">
    <property type="component" value="Unassembled WGS sequence"/>
</dbReference>
<feature type="transmembrane region" description="Helical" evidence="1">
    <location>
        <begin position="66"/>
        <end position="84"/>
    </location>
</feature>
<accession>A0A7J6MBJ0</accession>
<keyword evidence="1" id="KW-0472">Membrane</keyword>
<protein>
    <submittedName>
        <fullName evidence="2">Uncharacterized protein</fullName>
    </submittedName>
</protein>
<dbReference type="EMBL" id="JAAPAO010000184">
    <property type="protein sequence ID" value="KAF4668756.1"/>
    <property type="molecule type" value="Genomic_DNA"/>
</dbReference>
<sequence length="108" mass="12440">MVLPTLARRMLATSTANRMVRPIQAYRMVAARGYKTENPLYKDDEPFPKTCHPFDYTKEGTEKNGLGFYCLMALWAGVFVWDSLYTGATMPTGVHRYVWGPYFPTAWF</sequence>
<keyword evidence="1" id="KW-0812">Transmembrane</keyword>
<proteinExistence type="predicted"/>